<feature type="domain" description="Wall-associated receptor kinase galacturonan-binding" evidence="12">
    <location>
        <begin position="23"/>
        <end position="83"/>
    </location>
</feature>
<keyword evidence="6 10" id="KW-0472">Membrane</keyword>
<feature type="domain" description="Wall-associated receptor kinase C-terminal" evidence="13">
    <location>
        <begin position="197"/>
        <end position="249"/>
    </location>
</feature>
<evidence type="ECO:0000259" key="12">
    <source>
        <dbReference type="Pfam" id="PF13947"/>
    </source>
</evidence>
<dbReference type="Pfam" id="PF14380">
    <property type="entry name" value="WAK_assoc"/>
    <property type="match status" value="1"/>
</dbReference>
<dbReference type="EMBL" id="BPVZ01000061">
    <property type="protein sequence ID" value="GKV22753.1"/>
    <property type="molecule type" value="Genomic_DNA"/>
</dbReference>
<keyword evidence="3 10" id="KW-0812">Transmembrane</keyword>
<name>A0AAV5KDY1_9ROSI</name>
<dbReference type="PANTHER" id="PTHR33355:SF10">
    <property type="entry name" value="EGF-LIKE DOMAIN-CONTAINING PROTEIN"/>
    <property type="match status" value="1"/>
</dbReference>
<dbReference type="Pfam" id="PF13947">
    <property type="entry name" value="GUB_WAK_bind"/>
    <property type="match status" value="1"/>
</dbReference>
<protein>
    <recommendedName>
        <fullName evidence="2">non-specific serine/threonine protein kinase</fullName>
        <ecNumber evidence="2">2.7.11.1</ecNumber>
    </recommendedName>
</protein>
<feature type="transmembrane region" description="Helical" evidence="10">
    <location>
        <begin position="270"/>
        <end position="290"/>
    </location>
</feature>
<dbReference type="GO" id="GO:0004674">
    <property type="term" value="F:protein serine/threonine kinase activity"/>
    <property type="evidence" value="ECO:0007669"/>
    <property type="project" value="UniProtKB-KW"/>
</dbReference>
<dbReference type="AlphaFoldDB" id="A0AAV5KDY1"/>
<evidence type="ECO:0000256" key="9">
    <source>
        <dbReference type="ARBA" id="ARBA00048679"/>
    </source>
</evidence>
<evidence type="ECO:0000313" key="15">
    <source>
        <dbReference type="Proteomes" id="UP001054252"/>
    </source>
</evidence>
<evidence type="ECO:0000256" key="6">
    <source>
        <dbReference type="ARBA" id="ARBA00023136"/>
    </source>
</evidence>
<evidence type="ECO:0000256" key="8">
    <source>
        <dbReference type="ARBA" id="ARBA00047899"/>
    </source>
</evidence>
<dbReference type="GO" id="GO:0030247">
    <property type="term" value="F:polysaccharide binding"/>
    <property type="evidence" value="ECO:0007669"/>
    <property type="project" value="InterPro"/>
</dbReference>
<proteinExistence type="predicted"/>
<keyword evidence="7" id="KW-0325">Glycoprotein</keyword>
<evidence type="ECO:0000256" key="4">
    <source>
        <dbReference type="ARBA" id="ARBA00022729"/>
    </source>
</evidence>
<evidence type="ECO:0000256" key="2">
    <source>
        <dbReference type="ARBA" id="ARBA00012513"/>
    </source>
</evidence>
<keyword evidence="15" id="KW-1185">Reference proteome</keyword>
<organism evidence="14 15">
    <name type="scientific">Rubroshorea leprosula</name>
    <dbReference type="NCBI Taxonomy" id="152421"/>
    <lineage>
        <taxon>Eukaryota</taxon>
        <taxon>Viridiplantae</taxon>
        <taxon>Streptophyta</taxon>
        <taxon>Embryophyta</taxon>
        <taxon>Tracheophyta</taxon>
        <taxon>Spermatophyta</taxon>
        <taxon>Magnoliopsida</taxon>
        <taxon>eudicotyledons</taxon>
        <taxon>Gunneridae</taxon>
        <taxon>Pentapetalae</taxon>
        <taxon>rosids</taxon>
        <taxon>malvids</taxon>
        <taxon>Malvales</taxon>
        <taxon>Dipterocarpaceae</taxon>
        <taxon>Rubroshorea</taxon>
    </lineage>
</organism>
<dbReference type="InterPro" id="IPR025287">
    <property type="entry name" value="WAK_GUB"/>
</dbReference>
<comment type="catalytic activity">
    <reaction evidence="9">
        <text>L-seryl-[protein] + ATP = O-phospho-L-seryl-[protein] + ADP + H(+)</text>
        <dbReference type="Rhea" id="RHEA:17989"/>
        <dbReference type="Rhea" id="RHEA-COMP:9863"/>
        <dbReference type="Rhea" id="RHEA-COMP:11604"/>
        <dbReference type="ChEBI" id="CHEBI:15378"/>
        <dbReference type="ChEBI" id="CHEBI:29999"/>
        <dbReference type="ChEBI" id="CHEBI:30616"/>
        <dbReference type="ChEBI" id="CHEBI:83421"/>
        <dbReference type="ChEBI" id="CHEBI:456216"/>
        <dbReference type="EC" id="2.7.11.1"/>
    </reaction>
</comment>
<evidence type="ECO:0000256" key="3">
    <source>
        <dbReference type="ARBA" id="ARBA00022692"/>
    </source>
</evidence>
<dbReference type="GO" id="GO:0016020">
    <property type="term" value="C:membrane"/>
    <property type="evidence" value="ECO:0007669"/>
    <property type="project" value="UniProtKB-SubCell"/>
</dbReference>
<feature type="chain" id="PRO_5043517789" description="non-specific serine/threonine protein kinase" evidence="11">
    <location>
        <begin position="21"/>
        <end position="292"/>
    </location>
</feature>
<comment type="subcellular location">
    <subcellularLocation>
        <location evidence="1">Membrane</location>
        <topology evidence="1">Single-pass membrane protein</topology>
    </subcellularLocation>
</comment>
<evidence type="ECO:0000256" key="7">
    <source>
        <dbReference type="ARBA" id="ARBA00023180"/>
    </source>
</evidence>
<comment type="caution">
    <text evidence="14">The sequence shown here is derived from an EMBL/GenBank/DDBJ whole genome shotgun (WGS) entry which is preliminary data.</text>
</comment>
<dbReference type="Proteomes" id="UP001054252">
    <property type="component" value="Unassembled WGS sequence"/>
</dbReference>
<evidence type="ECO:0000313" key="14">
    <source>
        <dbReference type="EMBL" id="GKV22753.1"/>
    </source>
</evidence>
<keyword evidence="5 10" id="KW-1133">Transmembrane helix</keyword>
<keyword evidence="4 11" id="KW-0732">Signal</keyword>
<comment type="catalytic activity">
    <reaction evidence="8">
        <text>L-threonyl-[protein] + ATP = O-phospho-L-threonyl-[protein] + ADP + H(+)</text>
        <dbReference type="Rhea" id="RHEA:46608"/>
        <dbReference type="Rhea" id="RHEA-COMP:11060"/>
        <dbReference type="Rhea" id="RHEA-COMP:11605"/>
        <dbReference type="ChEBI" id="CHEBI:15378"/>
        <dbReference type="ChEBI" id="CHEBI:30013"/>
        <dbReference type="ChEBI" id="CHEBI:30616"/>
        <dbReference type="ChEBI" id="CHEBI:61977"/>
        <dbReference type="ChEBI" id="CHEBI:456216"/>
        <dbReference type="EC" id="2.7.11.1"/>
    </reaction>
</comment>
<dbReference type="InterPro" id="IPR032872">
    <property type="entry name" value="WAK_assoc_C"/>
</dbReference>
<gene>
    <name evidence="14" type="ORF">SLEP1_g32586</name>
</gene>
<evidence type="ECO:0000256" key="5">
    <source>
        <dbReference type="ARBA" id="ARBA00022989"/>
    </source>
</evidence>
<dbReference type="EC" id="2.7.11.1" evidence="2"/>
<evidence type="ECO:0000256" key="11">
    <source>
        <dbReference type="SAM" id="SignalP"/>
    </source>
</evidence>
<feature type="signal peptide" evidence="11">
    <location>
        <begin position="1"/>
        <end position="20"/>
    </location>
</feature>
<dbReference type="PANTHER" id="PTHR33355">
    <property type="entry name" value="WALL-ASSOCIATED RECEPTOR KINASE CARBOXY-TERMINAL PROTEIN-RELATED"/>
    <property type="match status" value="1"/>
</dbReference>
<accession>A0AAV5KDY1</accession>
<reference evidence="14 15" key="1">
    <citation type="journal article" date="2021" name="Commun. Biol.">
        <title>The genome of Shorea leprosula (Dipterocarpaceae) highlights the ecological relevance of drought in aseasonal tropical rainforests.</title>
        <authorList>
            <person name="Ng K.K.S."/>
            <person name="Kobayashi M.J."/>
            <person name="Fawcett J.A."/>
            <person name="Hatakeyama M."/>
            <person name="Paape T."/>
            <person name="Ng C.H."/>
            <person name="Ang C.C."/>
            <person name="Tnah L.H."/>
            <person name="Lee C.T."/>
            <person name="Nishiyama T."/>
            <person name="Sese J."/>
            <person name="O'Brien M.J."/>
            <person name="Copetti D."/>
            <person name="Mohd Noor M.I."/>
            <person name="Ong R.C."/>
            <person name="Putra M."/>
            <person name="Sireger I.Z."/>
            <person name="Indrioko S."/>
            <person name="Kosugi Y."/>
            <person name="Izuno A."/>
            <person name="Isagi Y."/>
            <person name="Lee S.L."/>
            <person name="Shimizu K.K."/>
        </authorList>
    </citation>
    <scope>NUCLEOTIDE SEQUENCE [LARGE SCALE GENOMIC DNA]</scope>
    <source>
        <strain evidence="14">214</strain>
    </source>
</reference>
<evidence type="ECO:0000259" key="13">
    <source>
        <dbReference type="Pfam" id="PF14380"/>
    </source>
</evidence>
<sequence>MKQKLFFSITFTFLASLASSQTCLRSCGRIPLRYPFGIGEGCGDPQFQQFICCNGDELTFKTHTGSYPITNIDYTKQEIYITDPSMSTCACNQPSKGFGLDRNAPFDFTEDTIFTLLECSIDSSPIFRGGNNSSFPMCDQQGSPICSYLYSCNAISLLNLPISTCCVYTPVDLGPSFEMDLQTLQCSSYSAFYSFNGQQSNPENWKYGIALKYKINVYNYYPRFCKDCEKSDGICSYAAASSSFFCNCPTGINTSSSCYYVQSYSNGFRVLPWLTGIFLVHILAWILRWVSL</sequence>
<evidence type="ECO:0000256" key="1">
    <source>
        <dbReference type="ARBA" id="ARBA00004167"/>
    </source>
</evidence>
<evidence type="ECO:0000256" key="10">
    <source>
        <dbReference type="SAM" id="Phobius"/>
    </source>
</evidence>